<proteinExistence type="predicted"/>
<dbReference type="Proteomes" id="UP000249390">
    <property type="component" value="Unassembled WGS sequence"/>
</dbReference>
<dbReference type="EMBL" id="NQVE01000174">
    <property type="protein sequence ID" value="RAL42399.1"/>
    <property type="molecule type" value="Genomic_DNA"/>
</dbReference>
<protein>
    <submittedName>
        <fullName evidence="1">Uncharacterized protein</fullName>
    </submittedName>
</protein>
<dbReference type="AlphaFoldDB" id="A0A328DDX7"/>
<reference evidence="1 2" key="1">
    <citation type="submission" date="2018-06" db="EMBL/GenBank/DDBJ databases">
        <title>The Genome of Cuscuta australis (Dodder) Provides Insight into the Evolution of Plant Parasitism.</title>
        <authorList>
            <person name="Liu H."/>
        </authorList>
    </citation>
    <scope>NUCLEOTIDE SEQUENCE [LARGE SCALE GENOMIC DNA]</scope>
    <source>
        <strain evidence="2">cv. Yunnan</strain>
        <tissue evidence="1">Vines</tissue>
    </source>
</reference>
<organism evidence="1 2">
    <name type="scientific">Cuscuta australis</name>
    <dbReference type="NCBI Taxonomy" id="267555"/>
    <lineage>
        <taxon>Eukaryota</taxon>
        <taxon>Viridiplantae</taxon>
        <taxon>Streptophyta</taxon>
        <taxon>Embryophyta</taxon>
        <taxon>Tracheophyta</taxon>
        <taxon>Spermatophyta</taxon>
        <taxon>Magnoliopsida</taxon>
        <taxon>eudicotyledons</taxon>
        <taxon>Gunneridae</taxon>
        <taxon>Pentapetalae</taxon>
        <taxon>asterids</taxon>
        <taxon>lamiids</taxon>
        <taxon>Solanales</taxon>
        <taxon>Convolvulaceae</taxon>
        <taxon>Cuscuteae</taxon>
        <taxon>Cuscuta</taxon>
        <taxon>Cuscuta subgen. Grammica</taxon>
        <taxon>Cuscuta sect. Cleistogrammica</taxon>
    </lineage>
</organism>
<evidence type="ECO:0000313" key="2">
    <source>
        <dbReference type="Proteomes" id="UP000249390"/>
    </source>
</evidence>
<evidence type="ECO:0000313" key="1">
    <source>
        <dbReference type="EMBL" id="RAL42399.1"/>
    </source>
</evidence>
<name>A0A328DDX7_9ASTE</name>
<accession>A0A328DDX7</accession>
<comment type="caution">
    <text evidence="1">The sequence shown here is derived from an EMBL/GenBank/DDBJ whole genome shotgun (WGS) entry which is preliminary data.</text>
</comment>
<gene>
    <name evidence="1" type="ORF">DM860_017579</name>
</gene>
<sequence length="113" mass="13056">MYCVESLRNKKRWSGSVSRKVVAVVQGGADKKWIIAREVVSEFYGLSVEKDGAYDFGAFCMVDANALNVLGFRAFKRRESYARNVCGFTHQGRERVSTWGFTQEYRWENPRRS</sequence>
<keyword evidence="2" id="KW-1185">Reference proteome</keyword>